<organism evidence="3">
    <name type="scientific">Tanacetum cinerariifolium</name>
    <name type="common">Dalmatian daisy</name>
    <name type="synonym">Chrysanthemum cinerariifolium</name>
    <dbReference type="NCBI Taxonomy" id="118510"/>
    <lineage>
        <taxon>Eukaryota</taxon>
        <taxon>Viridiplantae</taxon>
        <taxon>Streptophyta</taxon>
        <taxon>Embryophyta</taxon>
        <taxon>Tracheophyta</taxon>
        <taxon>Spermatophyta</taxon>
        <taxon>Magnoliopsida</taxon>
        <taxon>eudicotyledons</taxon>
        <taxon>Gunneridae</taxon>
        <taxon>Pentapetalae</taxon>
        <taxon>asterids</taxon>
        <taxon>campanulids</taxon>
        <taxon>Asterales</taxon>
        <taxon>Asteraceae</taxon>
        <taxon>Asteroideae</taxon>
        <taxon>Anthemideae</taxon>
        <taxon>Anthemidinae</taxon>
        <taxon>Tanacetum</taxon>
    </lineage>
</organism>
<feature type="domain" description="Reverse transcriptase Ty1/copia-type" evidence="2">
    <location>
        <begin position="89"/>
        <end position="152"/>
    </location>
</feature>
<gene>
    <name evidence="3" type="ORF">Tci_426501</name>
</gene>
<comment type="caution">
    <text evidence="3">The sequence shown here is derived from an EMBL/GenBank/DDBJ whole genome shotgun (WGS) entry which is preliminary data.</text>
</comment>
<evidence type="ECO:0000313" key="3">
    <source>
        <dbReference type="EMBL" id="GEY54527.1"/>
    </source>
</evidence>
<feature type="region of interest" description="Disordered" evidence="1">
    <location>
        <begin position="1"/>
        <end position="24"/>
    </location>
</feature>
<protein>
    <submittedName>
        <fullName evidence="3">Putative ribonuclease H-like domain-containing protein</fullName>
    </submittedName>
</protein>
<accession>A0A699HNS5</accession>
<dbReference type="EMBL" id="BKCJ010187658">
    <property type="protein sequence ID" value="GEY54527.1"/>
    <property type="molecule type" value="Genomic_DNA"/>
</dbReference>
<feature type="region of interest" description="Disordered" evidence="1">
    <location>
        <begin position="75"/>
        <end position="94"/>
    </location>
</feature>
<evidence type="ECO:0000256" key="1">
    <source>
        <dbReference type="SAM" id="MobiDB-lite"/>
    </source>
</evidence>
<evidence type="ECO:0000259" key="2">
    <source>
        <dbReference type="Pfam" id="PF07727"/>
    </source>
</evidence>
<dbReference type="InterPro" id="IPR013103">
    <property type="entry name" value="RVT_2"/>
</dbReference>
<feature type="compositionally biased region" description="Polar residues" evidence="1">
    <location>
        <begin position="10"/>
        <end position="19"/>
    </location>
</feature>
<name>A0A699HNS5_TANCI</name>
<dbReference type="AlphaFoldDB" id="A0A699HNS5"/>
<proteinExistence type="predicted"/>
<sequence>MNYQPVAAGIQSNSNAGTKDNNEACKARKEKEPCKDYILLPLWTADLPFLQELKRSQDVGFKHYNDVGKKVNEVPRQENECKDQKENDSVNSTNRVNGYTQEEVIDYNEVFAPVAKIEAIRLFLAYASFKDFMVYQMDVKSVFLYGKIKEECKKQTVVANSTTEAEYVAASSCCGQVLWI</sequence>
<reference evidence="3" key="1">
    <citation type="journal article" date="2019" name="Sci. Rep.">
        <title>Draft genome of Tanacetum cinerariifolium, the natural source of mosquito coil.</title>
        <authorList>
            <person name="Yamashiro T."/>
            <person name="Shiraishi A."/>
            <person name="Satake H."/>
            <person name="Nakayama K."/>
        </authorList>
    </citation>
    <scope>NUCLEOTIDE SEQUENCE</scope>
</reference>
<feature type="compositionally biased region" description="Basic and acidic residues" evidence="1">
    <location>
        <begin position="75"/>
        <end position="88"/>
    </location>
</feature>
<dbReference type="Pfam" id="PF07727">
    <property type="entry name" value="RVT_2"/>
    <property type="match status" value="1"/>
</dbReference>